<evidence type="ECO:0000313" key="1">
    <source>
        <dbReference type="EMBL" id="GFN89305.1"/>
    </source>
</evidence>
<dbReference type="EMBL" id="BLXT01001926">
    <property type="protein sequence ID" value="GFN89305.1"/>
    <property type="molecule type" value="Genomic_DNA"/>
</dbReference>
<evidence type="ECO:0008006" key="3">
    <source>
        <dbReference type="Google" id="ProtNLM"/>
    </source>
</evidence>
<accession>A0AAV3Z402</accession>
<evidence type="ECO:0000313" key="2">
    <source>
        <dbReference type="Proteomes" id="UP000735302"/>
    </source>
</evidence>
<proteinExistence type="predicted"/>
<dbReference type="AlphaFoldDB" id="A0AAV3Z402"/>
<reference evidence="1 2" key="1">
    <citation type="journal article" date="2021" name="Elife">
        <title>Chloroplast acquisition without the gene transfer in kleptoplastic sea slugs, Plakobranchus ocellatus.</title>
        <authorList>
            <person name="Maeda T."/>
            <person name="Takahashi S."/>
            <person name="Yoshida T."/>
            <person name="Shimamura S."/>
            <person name="Takaki Y."/>
            <person name="Nagai Y."/>
            <person name="Toyoda A."/>
            <person name="Suzuki Y."/>
            <person name="Arimoto A."/>
            <person name="Ishii H."/>
            <person name="Satoh N."/>
            <person name="Nishiyama T."/>
            <person name="Hasebe M."/>
            <person name="Maruyama T."/>
            <person name="Minagawa J."/>
            <person name="Obokata J."/>
            <person name="Shigenobu S."/>
        </authorList>
    </citation>
    <scope>NUCLEOTIDE SEQUENCE [LARGE SCALE GENOMIC DNA]</scope>
</reference>
<gene>
    <name evidence="1" type="ORF">PoB_001581100</name>
</gene>
<name>A0AAV3Z402_9GAST</name>
<organism evidence="1 2">
    <name type="scientific">Plakobranchus ocellatus</name>
    <dbReference type="NCBI Taxonomy" id="259542"/>
    <lineage>
        <taxon>Eukaryota</taxon>
        <taxon>Metazoa</taxon>
        <taxon>Spiralia</taxon>
        <taxon>Lophotrochozoa</taxon>
        <taxon>Mollusca</taxon>
        <taxon>Gastropoda</taxon>
        <taxon>Heterobranchia</taxon>
        <taxon>Euthyneura</taxon>
        <taxon>Panpulmonata</taxon>
        <taxon>Sacoglossa</taxon>
        <taxon>Placobranchoidea</taxon>
        <taxon>Plakobranchidae</taxon>
        <taxon>Plakobranchus</taxon>
    </lineage>
</organism>
<comment type="caution">
    <text evidence="1">The sequence shown here is derived from an EMBL/GenBank/DDBJ whole genome shotgun (WGS) entry which is preliminary data.</text>
</comment>
<protein>
    <recommendedName>
        <fullName evidence="3">60S ribosomal protein L17</fullName>
    </recommendedName>
</protein>
<dbReference type="Proteomes" id="UP000735302">
    <property type="component" value="Unassembled WGS sequence"/>
</dbReference>
<keyword evidence="2" id="KW-1185">Reference proteome</keyword>
<sequence>MEQALKMITRLPLTKHVYTTEYNRCKARVWPKDKNNRVMRIAKAMGTLGYHKHPATEALRRPSGGQCPAALLPRHRYTEQTVDT</sequence>